<dbReference type="EMBL" id="SGIT01000007">
    <property type="protein sequence ID" value="RZF57420.1"/>
    <property type="molecule type" value="Genomic_DNA"/>
</dbReference>
<comment type="caution">
    <text evidence="1">The sequence shown here is derived from an EMBL/GenBank/DDBJ whole genome shotgun (WGS) entry which is preliminary data.</text>
</comment>
<accession>A0A4Q6XKF7</accession>
<evidence type="ECO:0008006" key="3">
    <source>
        <dbReference type="Google" id="ProtNLM"/>
    </source>
</evidence>
<reference evidence="1 2" key="1">
    <citation type="submission" date="2019-02" db="EMBL/GenBank/DDBJ databases">
        <authorList>
            <person name="Li Y."/>
        </authorList>
    </citation>
    <scope>NUCLEOTIDE SEQUENCE [LARGE SCALE GENOMIC DNA]</scope>
    <source>
        <strain evidence="1 2">30C10-4-7</strain>
    </source>
</reference>
<dbReference type="Proteomes" id="UP000292855">
    <property type="component" value="Unassembled WGS sequence"/>
</dbReference>
<dbReference type="RefSeq" id="WP_130143544.1">
    <property type="nucleotide sequence ID" value="NZ_SGIT01000007.1"/>
</dbReference>
<keyword evidence="2" id="KW-1185">Reference proteome</keyword>
<gene>
    <name evidence="1" type="ORF">EWE74_20560</name>
</gene>
<proteinExistence type="predicted"/>
<evidence type="ECO:0000313" key="1">
    <source>
        <dbReference type="EMBL" id="RZF57420.1"/>
    </source>
</evidence>
<protein>
    <recommendedName>
        <fullName evidence="3">Quercetin 2,3-dioxygenase C-terminal cupin domain-containing protein</fullName>
    </recommendedName>
</protein>
<evidence type="ECO:0000313" key="2">
    <source>
        <dbReference type="Proteomes" id="UP000292855"/>
    </source>
</evidence>
<sequence>MEDIRIYIAEQRGEELIGEGRLRSTLNYGDYRSPHRNPIGDLQYVNEWIGHLDQTFSLLLPAQQISVFVPLTGGILLRIKEQEYKVPLGDLLVLPTNIGSDVLIQQLIPEEPYFTFQQFVFSAADISSKDICSYSLPITNPSDKNRLLPVWEKEDFPFRIYIGAFIGKEEYKLILDATFDRVFALPLDGHFEVEERLLFTGDALSLPGLQELEAECLSVTGLLLVIHF</sequence>
<dbReference type="AlphaFoldDB" id="A0A4Q6XKF7"/>
<dbReference type="OrthoDB" id="321327at2"/>
<name>A0A4Q6XKF7_9SPHI</name>
<organism evidence="1 2">
    <name type="scientific">Sphingobacterium corticibacterium</name>
    <dbReference type="NCBI Taxonomy" id="2484746"/>
    <lineage>
        <taxon>Bacteria</taxon>
        <taxon>Pseudomonadati</taxon>
        <taxon>Bacteroidota</taxon>
        <taxon>Sphingobacteriia</taxon>
        <taxon>Sphingobacteriales</taxon>
        <taxon>Sphingobacteriaceae</taxon>
        <taxon>Sphingobacterium</taxon>
    </lineage>
</organism>